<evidence type="ECO:0000313" key="3">
    <source>
        <dbReference type="Proteomes" id="UP000198606"/>
    </source>
</evidence>
<sequence length="49" mass="4935">MVQPIRQMEGIEAGGQAAGRVLTTEMPGPATGSGHSPAASGGLYSGYRM</sequence>
<evidence type="ECO:0000256" key="1">
    <source>
        <dbReference type="SAM" id="MobiDB-lite"/>
    </source>
</evidence>
<protein>
    <submittedName>
        <fullName evidence="2">Uncharacterized protein</fullName>
    </submittedName>
</protein>
<dbReference type="EMBL" id="FNDG01000006">
    <property type="protein sequence ID" value="SDH64270.1"/>
    <property type="molecule type" value="Genomic_DNA"/>
</dbReference>
<dbReference type="Proteomes" id="UP000198606">
    <property type="component" value="Unassembled WGS sequence"/>
</dbReference>
<evidence type="ECO:0000313" key="2">
    <source>
        <dbReference type="EMBL" id="SDH64270.1"/>
    </source>
</evidence>
<name>A0A1G8E3G6_9GAMM</name>
<reference evidence="2 3" key="1">
    <citation type="submission" date="2016-10" db="EMBL/GenBank/DDBJ databases">
        <authorList>
            <person name="de Groot N.N."/>
        </authorList>
    </citation>
    <scope>NUCLEOTIDE SEQUENCE [LARGE SCALE GENOMIC DNA]</scope>
    <source>
        <strain evidence="2 3">LMG 18387</strain>
    </source>
</reference>
<accession>A0A1G8E3G6</accession>
<gene>
    <name evidence="2" type="ORF">SAMN05216588_10654</name>
</gene>
<proteinExistence type="predicted"/>
<organism evidence="2 3">
    <name type="scientific">Phytopseudomonas flavescens</name>
    <dbReference type="NCBI Taxonomy" id="29435"/>
    <lineage>
        <taxon>Bacteria</taxon>
        <taxon>Pseudomonadati</taxon>
        <taxon>Pseudomonadota</taxon>
        <taxon>Gammaproteobacteria</taxon>
        <taxon>Pseudomonadales</taxon>
        <taxon>Pseudomonadaceae</taxon>
        <taxon>Phytopseudomonas</taxon>
    </lineage>
</organism>
<dbReference type="AlphaFoldDB" id="A0A1G8E3G6"/>
<feature type="region of interest" description="Disordered" evidence="1">
    <location>
        <begin position="1"/>
        <end position="49"/>
    </location>
</feature>